<accession>A0A8X6RZS3</accession>
<organism evidence="1 2">
    <name type="scientific">Trichonephila clavipes</name>
    <name type="common">Golden silk orbweaver</name>
    <name type="synonym">Nephila clavipes</name>
    <dbReference type="NCBI Taxonomy" id="2585209"/>
    <lineage>
        <taxon>Eukaryota</taxon>
        <taxon>Metazoa</taxon>
        <taxon>Ecdysozoa</taxon>
        <taxon>Arthropoda</taxon>
        <taxon>Chelicerata</taxon>
        <taxon>Arachnida</taxon>
        <taxon>Araneae</taxon>
        <taxon>Araneomorphae</taxon>
        <taxon>Entelegynae</taxon>
        <taxon>Araneoidea</taxon>
        <taxon>Nephilidae</taxon>
        <taxon>Trichonephila</taxon>
    </lineage>
</organism>
<dbReference type="Proteomes" id="UP000887159">
    <property type="component" value="Unassembled WGS sequence"/>
</dbReference>
<reference evidence="1" key="1">
    <citation type="submission" date="2020-08" db="EMBL/GenBank/DDBJ databases">
        <title>Multicomponent nature underlies the extraordinary mechanical properties of spider dragline silk.</title>
        <authorList>
            <person name="Kono N."/>
            <person name="Nakamura H."/>
            <person name="Mori M."/>
            <person name="Yoshida Y."/>
            <person name="Ohtoshi R."/>
            <person name="Malay A.D."/>
            <person name="Moran D.A.P."/>
            <person name="Tomita M."/>
            <person name="Numata K."/>
            <person name="Arakawa K."/>
        </authorList>
    </citation>
    <scope>NUCLEOTIDE SEQUENCE</scope>
</reference>
<proteinExistence type="predicted"/>
<name>A0A8X6RZS3_TRICX</name>
<keyword evidence="2" id="KW-1185">Reference proteome</keyword>
<comment type="caution">
    <text evidence="1">The sequence shown here is derived from an EMBL/GenBank/DDBJ whole genome shotgun (WGS) entry which is preliminary data.</text>
</comment>
<protein>
    <submittedName>
        <fullName evidence="1">Uncharacterized protein</fullName>
    </submittedName>
</protein>
<evidence type="ECO:0000313" key="2">
    <source>
        <dbReference type="Proteomes" id="UP000887159"/>
    </source>
</evidence>
<dbReference type="EMBL" id="BMAU01021201">
    <property type="protein sequence ID" value="GFX97962.1"/>
    <property type="molecule type" value="Genomic_DNA"/>
</dbReference>
<evidence type="ECO:0000313" key="1">
    <source>
        <dbReference type="EMBL" id="GFX97962.1"/>
    </source>
</evidence>
<sequence>MTPRSHFSTRPCSASHDITRLSPHCCYHSLICLVPRFVSNRAYLGSFGTASWACHEFERTRGNVTEYMERNISRHHAEFVWFNARSYRIVHLHLSDFNRVGGWGREVRASDRPQGVLPENWGGTKLNCTVTCMVLKATANDRRTSAHLIL</sequence>
<dbReference type="AlphaFoldDB" id="A0A8X6RZS3"/>
<gene>
    <name evidence="1" type="primary">NCL1_15135</name>
    <name evidence="1" type="ORF">TNCV_4906131</name>
</gene>